<name>A0A1N6GMN7_9RHOB</name>
<dbReference type="CDD" id="cd00299">
    <property type="entry name" value="GST_C_family"/>
    <property type="match status" value="1"/>
</dbReference>
<dbReference type="PROSITE" id="PS50404">
    <property type="entry name" value="GST_NTER"/>
    <property type="match status" value="1"/>
</dbReference>
<dbReference type="PROSITE" id="PS50405">
    <property type="entry name" value="GST_CTER"/>
    <property type="match status" value="1"/>
</dbReference>
<dbReference type="InterPro" id="IPR004045">
    <property type="entry name" value="Glutathione_S-Trfase_N"/>
</dbReference>
<sequence length="213" mass="22462">MAEAVTLHGYHFSVYMRAARMALALKGVSHAEREVNPFDAAGRAGLMALNPFGRVPVLTHGSFTLYETAAITGYVDRAFDGPPLMPSGAQAAARAAQVIGIVDAYAYVPLVRQVFSHAVFRPAEGHQGSAEVVAEGLRVAPRPLSALEAIAAEAMVLSGPLTRADCHLVPMIDAFSRAEAGAEMLAQFPALSAWWARVREAPVVMASDPGLPG</sequence>
<reference evidence="4" key="1">
    <citation type="submission" date="2016-11" db="EMBL/GenBank/DDBJ databases">
        <authorList>
            <person name="Varghese N."/>
            <person name="Submissions S."/>
        </authorList>
    </citation>
    <scope>NUCLEOTIDE SEQUENCE [LARGE SCALE GENOMIC DNA]</scope>
    <source>
        <strain evidence="4">DSM 29440</strain>
    </source>
</reference>
<feature type="domain" description="GST C-terminal" evidence="2">
    <location>
        <begin position="88"/>
        <end position="213"/>
    </location>
</feature>
<dbReference type="AlphaFoldDB" id="A0A1N6GMN7"/>
<dbReference type="SUPFAM" id="SSF52833">
    <property type="entry name" value="Thioredoxin-like"/>
    <property type="match status" value="1"/>
</dbReference>
<dbReference type="SFLD" id="SFLDG00358">
    <property type="entry name" value="Main_(cytGST)"/>
    <property type="match status" value="1"/>
</dbReference>
<dbReference type="InterPro" id="IPR040079">
    <property type="entry name" value="Glutathione_S-Trfase"/>
</dbReference>
<dbReference type="InterPro" id="IPR004046">
    <property type="entry name" value="GST_C"/>
</dbReference>
<dbReference type="Gene3D" id="1.20.1050.10">
    <property type="match status" value="1"/>
</dbReference>
<proteinExistence type="predicted"/>
<evidence type="ECO:0000259" key="2">
    <source>
        <dbReference type="PROSITE" id="PS50405"/>
    </source>
</evidence>
<evidence type="ECO:0000313" key="4">
    <source>
        <dbReference type="Proteomes" id="UP000184932"/>
    </source>
</evidence>
<dbReference type="Pfam" id="PF13417">
    <property type="entry name" value="GST_N_3"/>
    <property type="match status" value="1"/>
</dbReference>
<evidence type="ECO:0000259" key="1">
    <source>
        <dbReference type="PROSITE" id="PS50404"/>
    </source>
</evidence>
<dbReference type="GO" id="GO:0016740">
    <property type="term" value="F:transferase activity"/>
    <property type="evidence" value="ECO:0007669"/>
    <property type="project" value="UniProtKB-KW"/>
</dbReference>
<accession>A0A1N6GMN7</accession>
<dbReference type="InterPro" id="IPR036282">
    <property type="entry name" value="Glutathione-S-Trfase_C_sf"/>
</dbReference>
<dbReference type="Gene3D" id="3.40.30.10">
    <property type="entry name" value="Glutaredoxin"/>
    <property type="match status" value="1"/>
</dbReference>
<dbReference type="SFLD" id="SFLDS00019">
    <property type="entry name" value="Glutathione_Transferase_(cytos"/>
    <property type="match status" value="1"/>
</dbReference>
<dbReference type="InterPro" id="IPR036249">
    <property type="entry name" value="Thioredoxin-like_sf"/>
</dbReference>
<organism evidence="3 4">
    <name type="scientific">Vannielia litorea</name>
    <dbReference type="NCBI Taxonomy" id="1217970"/>
    <lineage>
        <taxon>Bacteria</taxon>
        <taxon>Pseudomonadati</taxon>
        <taxon>Pseudomonadota</taxon>
        <taxon>Alphaproteobacteria</taxon>
        <taxon>Rhodobacterales</taxon>
        <taxon>Paracoccaceae</taxon>
        <taxon>Vannielia</taxon>
    </lineage>
</organism>
<gene>
    <name evidence="3" type="ORF">SAMN05444002_2621</name>
</gene>
<dbReference type="InterPro" id="IPR010987">
    <property type="entry name" value="Glutathione-S-Trfase_C-like"/>
</dbReference>
<dbReference type="PANTHER" id="PTHR43968">
    <property type="match status" value="1"/>
</dbReference>
<dbReference type="InterPro" id="IPR050983">
    <property type="entry name" value="GST_Omega/HSP26"/>
</dbReference>
<dbReference type="GO" id="GO:0005737">
    <property type="term" value="C:cytoplasm"/>
    <property type="evidence" value="ECO:0007669"/>
    <property type="project" value="TreeGrafter"/>
</dbReference>
<keyword evidence="3" id="KW-0808">Transferase</keyword>
<dbReference type="CDD" id="cd00570">
    <property type="entry name" value="GST_N_family"/>
    <property type="match status" value="1"/>
</dbReference>
<protein>
    <submittedName>
        <fullName evidence="3">Glutathione S-transferase</fullName>
    </submittedName>
</protein>
<dbReference type="RefSeq" id="WP_074256617.1">
    <property type="nucleotide sequence ID" value="NZ_FSRL01000001.1"/>
</dbReference>
<dbReference type="STRING" id="1217970.SAMN05444002_2621"/>
<dbReference type="SUPFAM" id="SSF47616">
    <property type="entry name" value="GST C-terminal domain-like"/>
    <property type="match status" value="1"/>
</dbReference>
<feature type="domain" description="GST N-terminal" evidence="1">
    <location>
        <begin position="3"/>
        <end position="83"/>
    </location>
</feature>
<dbReference type="Proteomes" id="UP000184932">
    <property type="component" value="Unassembled WGS sequence"/>
</dbReference>
<keyword evidence="4" id="KW-1185">Reference proteome</keyword>
<dbReference type="PANTHER" id="PTHR43968:SF6">
    <property type="entry name" value="GLUTATHIONE S-TRANSFERASE OMEGA"/>
    <property type="match status" value="1"/>
</dbReference>
<dbReference type="EMBL" id="FSRL01000001">
    <property type="protein sequence ID" value="SIO08785.1"/>
    <property type="molecule type" value="Genomic_DNA"/>
</dbReference>
<dbReference type="Pfam" id="PF00043">
    <property type="entry name" value="GST_C"/>
    <property type="match status" value="1"/>
</dbReference>
<dbReference type="OrthoDB" id="9797500at2"/>
<evidence type="ECO:0000313" key="3">
    <source>
        <dbReference type="EMBL" id="SIO08785.1"/>
    </source>
</evidence>